<dbReference type="Proteomes" id="UP000253034">
    <property type="component" value="Unassembled WGS sequence"/>
</dbReference>
<dbReference type="EMBL" id="QPJT01000026">
    <property type="protein sequence ID" value="RCX11265.1"/>
    <property type="molecule type" value="Genomic_DNA"/>
</dbReference>
<dbReference type="OrthoDB" id="1739034at2"/>
<gene>
    <name evidence="1" type="ORF">DFR58_12638</name>
</gene>
<dbReference type="AlphaFoldDB" id="A0A369AQ73"/>
<accession>A0A369AQ73</accession>
<name>A0A369AQ73_9FIRM</name>
<evidence type="ECO:0000313" key="2">
    <source>
        <dbReference type="Proteomes" id="UP000253034"/>
    </source>
</evidence>
<keyword evidence="2" id="KW-1185">Reference proteome</keyword>
<reference evidence="1 2" key="1">
    <citation type="submission" date="2018-07" db="EMBL/GenBank/DDBJ databases">
        <title>Genomic Encyclopedia of Type Strains, Phase IV (KMG-IV): sequencing the most valuable type-strain genomes for metagenomic binning, comparative biology and taxonomic classification.</title>
        <authorList>
            <person name="Goeker M."/>
        </authorList>
    </citation>
    <scope>NUCLEOTIDE SEQUENCE [LARGE SCALE GENOMIC DNA]</scope>
    <source>
        <strain evidence="1 2">DSM 27016</strain>
    </source>
</reference>
<organism evidence="1 2">
    <name type="scientific">Anaerobacterium chartisolvens</name>
    <dbReference type="NCBI Taxonomy" id="1297424"/>
    <lineage>
        <taxon>Bacteria</taxon>
        <taxon>Bacillati</taxon>
        <taxon>Bacillota</taxon>
        <taxon>Clostridia</taxon>
        <taxon>Eubacteriales</taxon>
        <taxon>Oscillospiraceae</taxon>
        <taxon>Anaerobacterium</taxon>
    </lineage>
</organism>
<evidence type="ECO:0000313" key="1">
    <source>
        <dbReference type="EMBL" id="RCX11265.1"/>
    </source>
</evidence>
<dbReference type="RefSeq" id="WP_114299195.1">
    <property type="nucleotide sequence ID" value="NZ_QPJT01000026.1"/>
</dbReference>
<proteinExistence type="predicted"/>
<protein>
    <submittedName>
        <fullName evidence="1">Uncharacterized protein</fullName>
    </submittedName>
</protein>
<comment type="caution">
    <text evidence="1">The sequence shown here is derived from an EMBL/GenBank/DDBJ whole genome shotgun (WGS) entry which is preliminary data.</text>
</comment>
<sequence>MIEVYLYVPVDEVDNIAECGLKLSKWWSKSVTINGESRKYISALLNPRDNRSIRRGSRTRCIRLELPEERCWIGDSWLYELSTEWDRAAQLYIDSIVPAEKYVLGSYRMPECLIESTVMPESIKVVDKRLDSPVLYSSSEALYVNNIIEICKDRSENFSEALLYCFCSKLADEGRLIKIEDAAKGIAVFFKDNGEKRYIVKIPDLGMYLL</sequence>